<dbReference type="PANTHER" id="PTHR10098">
    <property type="entry name" value="RAPSYN-RELATED"/>
    <property type="match status" value="1"/>
</dbReference>
<accession>A0ABR9LVF2</accession>
<dbReference type="Proteomes" id="UP000633509">
    <property type="component" value="Unassembled WGS sequence"/>
</dbReference>
<keyword evidence="3" id="KW-1185">Reference proteome</keyword>
<evidence type="ECO:0000259" key="1">
    <source>
        <dbReference type="Pfam" id="PF12770"/>
    </source>
</evidence>
<dbReference type="PANTHER" id="PTHR10098:SF108">
    <property type="entry name" value="TETRATRICOPEPTIDE REPEAT PROTEIN 28"/>
    <property type="match status" value="1"/>
</dbReference>
<gene>
    <name evidence="2" type="ORF">H4W80_002550</name>
</gene>
<comment type="caution">
    <text evidence="2">The sequence shown here is derived from an EMBL/GenBank/DDBJ whole genome shotgun (WGS) entry which is preliminary data.</text>
</comment>
<dbReference type="RefSeq" id="WP_192785246.1">
    <property type="nucleotide sequence ID" value="NZ_JADBEK010000001.1"/>
</dbReference>
<evidence type="ECO:0000313" key="2">
    <source>
        <dbReference type="EMBL" id="MBE1584292.1"/>
    </source>
</evidence>
<feature type="domain" description="CHAT" evidence="1">
    <location>
        <begin position="90"/>
        <end position="341"/>
    </location>
</feature>
<dbReference type="EMBL" id="JADBEK010000001">
    <property type="protein sequence ID" value="MBE1584292.1"/>
    <property type="molecule type" value="Genomic_DNA"/>
</dbReference>
<reference evidence="2 3" key="1">
    <citation type="submission" date="2020-10" db="EMBL/GenBank/DDBJ databases">
        <title>Sequencing the genomes of 1000 actinobacteria strains.</title>
        <authorList>
            <person name="Klenk H.-P."/>
        </authorList>
    </citation>
    <scope>NUCLEOTIDE SEQUENCE [LARGE SCALE GENOMIC DNA]</scope>
    <source>
        <strain evidence="2 3">DSM 43173</strain>
    </source>
</reference>
<sequence>MPSETGAPLSYQGVRASLSASGRRTVMVEYFTMGDEVALFRVAAELAEPEVVRLPLAQEELRRFVVTTFGHAGGVRELVSMGLEELWYAHDRLIEPLGRWSEPGDLVVLVPHGLLHYLPLHALRVDGGHLIDRNPVCYAPSASVLHAVRERHRTRSERGSAAVFGDPRGDLPDARAEVAAVAARLGATAQVGERVTRQAFAEAVSHADIVHFAGHARFDETDARASGLELAGGEMLTARDIGDMSAWLVTLSGCETGVNTRHPGDELVGLTRAFLLAGAASLVVSRWRVADASTAHLMRRFYEHLSRMDKADALRQAIVDTKTDPRWTSPHHWAPFTLVGAWG</sequence>
<dbReference type="Pfam" id="PF12770">
    <property type="entry name" value="CHAT"/>
    <property type="match status" value="1"/>
</dbReference>
<dbReference type="InterPro" id="IPR024983">
    <property type="entry name" value="CHAT_dom"/>
</dbReference>
<name>A0ABR9LVF2_9ACTN</name>
<evidence type="ECO:0000313" key="3">
    <source>
        <dbReference type="Proteomes" id="UP000633509"/>
    </source>
</evidence>
<organism evidence="2 3">
    <name type="scientific">Nonomuraea angiospora</name>
    <dbReference type="NCBI Taxonomy" id="46172"/>
    <lineage>
        <taxon>Bacteria</taxon>
        <taxon>Bacillati</taxon>
        <taxon>Actinomycetota</taxon>
        <taxon>Actinomycetes</taxon>
        <taxon>Streptosporangiales</taxon>
        <taxon>Streptosporangiaceae</taxon>
        <taxon>Nonomuraea</taxon>
    </lineage>
</organism>
<protein>
    <submittedName>
        <fullName evidence="2">CHAT domain-containing protein</fullName>
    </submittedName>
</protein>
<proteinExistence type="predicted"/>